<dbReference type="InterPro" id="IPR015321">
    <property type="entry name" value="TypeI_recpt_CBD"/>
</dbReference>
<evidence type="ECO:0000256" key="6">
    <source>
        <dbReference type="ARBA" id="ARBA00023170"/>
    </source>
</evidence>
<keyword evidence="4 8" id="KW-1133">Transmembrane helix</keyword>
<name>A0A8T2IWM2_9PIPI</name>
<evidence type="ECO:0000256" key="9">
    <source>
        <dbReference type="SAM" id="SignalP"/>
    </source>
</evidence>
<protein>
    <recommendedName>
        <fullName evidence="10">Type I cytokine receptor cytokine-binding domain-containing protein</fullName>
    </recommendedName>
</protein>
<dbReference type="Pfam" id="PF09240">
    <property type="entry name" value="IL6Ra-bind"/>
    <property type="match status" value="1"/>
</dbReference>
<sequence length="407" mass="46366">MAGIMCSLLMFFCIHLIGSDQIKAPEDFKVLVTNSGNVVLSWKNSVISPSVNGSIKYEVKIKTPDKDEELITKQNRTSLLIAVHGGLDANVRAVLTEHDRTICQSEWVSTNLSPLPGTEGTAVTNLSCHMITDDSFELFLTCNWTAGVKAPPDTRYYLYYSYMERAEKCYQDINGQISIGCKFPHINLYGSGLFLVHINGSSKSLPIQSMQRVFFALNIEMLNPPYNVSLLEMKDSQVLHWAEPNTLQSDFLKYEVSIVNLKNNKNRTEVVKEPKFVNGPLQELWRHHRLQVRAFREPAFDNEHIYSEWTEPLYIENTYEDWKNKCLLAVLVCVTLTLIVFILVCLRFQLVKKIFPPIPTPKVALKEMFLAPQKMDMGTSQPLTCHEVISCIEETRDTKSLDECSLN</sequence>
<dbReference type="InterPro" id="IPR003532">
    <property type="entry name" value="Short_hematopoietin_rcpt_2_CS"/>
</dbReference>
<keyword evidence="7" id="KW-0325">Glycoprotein</keyword>
<proteinExistence type="predicted"/>
<dbReference type="PANTHER" id="PTHR23037:SF46">
    <property type="entry name" value="INTERLEUKIN 5 RECEPTOR SUBUNIT ALPHA"/>
    <property type="match status" value="1"/>
</dbReference>
<evidence type="ECO:0000256" key="2">
    <source>
        <dbReference type="ARBA" id="ARBA00022692"/>
    </source>
</evidence>
<accession>A0A8T2IWM2</accession>
<dbReference type="Gene3D" id="2.60.40.10">
    <property type="entry name" value="Immunoglobulins"/>
    <property type="match status" value="3"/>
</dbReference>
<keyword evidence="5 8" id="KW-0472">Membrane</keyword>
<feature type="domain" description="Type I cytokine receptor cytokine-binding" evidence="10">
    <location>
        <begin position="125"/>
        <end position="218"/>
    </location>
</feature>
<keyword evidence="2 8" id="KW-0812">Transmembrane</keyword>
<feature type="chain" id="PRO_5035789224" description="Type I cytokine receptor cytokine-binding domain-containing protein" evidence="9">
    <location>
        <begin position="20"/>
        <end position="407"/>
    </location>
</feature>
<evidence type="ECO:0000259" key="10">
    <source>
        <dbReference type="Pfam" id="PF09240"/>
    </source>
</evidence>
<dbReference type="EMBL" id="JAACNH010000007">
    <property type="protein sequence ID" value="KAG8436083.1"/>
    <property type="molecule type" value="Genomic_DNA"/>
</dbReference>
<dbReference type="AlphaFoldDB" id="A0A8T2IWM2"/>
<feature type="transmembrane region" description="Helical" evidence="8">
    <location>
        <begin position="327"/>
        <end position="346"/>
    </location>
</feature>
<evidence type="ECO:0000256" key="8">
    <source>
        <dbReference type="SAM" id="Phobius"/>
    </source>
</evidence>
<dbReference type="Proteomes" id="UP000812440">
    <property type="component" value="Chromosome 4"/>
</dbReference>
<dbReference type="PROSITE" id="PS01356">
    <property type="entry name" value="HEMATOPO_REC_S_F2"/>
    <property type="match status" value="1"/>
</dbReference>
<organism evidence="11 12">
    <name type="scientific">Hymenochirus boettgeri</name>
    <name type="common">Congo dwarf clawed frog</name>
    <dbReference type="NCBI Taxonomy" id="247094"/>
    <lineage>
        <taxon>Eukaryota</taxon>
        <taxon>Metazoa</taxon>
        <taxon>Chordata</taxon>
        <taxon>Craniata</taxon>
        <taxon>Vertebrata</taxon>
        <taxon>Euteleostomi</taxon>
        <taxon>Amphibia</taxon>
        <taxon>Batrachia</taxon>
        <taxon>Anura</taxon>
        <taxon>Pipoidea</taxon>
        <taxon>Pipidae</taxon>
        <taxon>Pipinae</taxon>
        <taxon>Hymenochirus</taxon>
    </lineage>
</organism>
<evidence type="ECO:0000256" key="3">
    <source>
        <dbReference type="ARBA" id="ARBA00022729"/>
    </source>
</evidence>
<dbReference type="GO" id="GO:0009897">
    <property type="term" value="C:external side of plasma membrane"/>
    <property type="evidence" value="ECO:0007669"/>
    <property type="project" value="TreeGrafter"/>
</dbReference>
<evidence type="ECO:0000256" key="5">
    <source>
        <dbReference type="ARBA" id="ARBA00023136"/>
    </source>
</evidence>
<evidence type="ECO:0000256" key="7">
    <source>
        <dbReference type="ARBA" id="ARBA00023180"/>
    </source>
</evidence>
<reference evidence="11" key="1">
    <citation type="thesis" date="2020" institute="ProQuest LLC" country="789 East Eisenhower Parkway, Ann Arbor, MI, USA">
        <title>Comparative Genomics and Chromosome Evolution.</title>
        <authorList>
            <person name="Mudd A.B."/>
        </authorList>
    </citation>
    <scope>NUCLEOTIDE SEQUENCE</scope>
    <source>
        <strain evidence="11">Female2</strain>
        <tissue evidence="11">Blood</tissue>
    </source>
</reference>
<evidence type="ECO:0000256" key="1">
    <source>
        <dbReference type="ARBA" id="ARBA00004479"/>
    </source>
</evidence>
<evidence type="ECO:0000313" key="12">
    <source>
        <dbReference type="Proteomes" id="UP000812440"/>
    </source>
</evidence>
<keyword evidence="12" id="KW-1185">Reference proteome</keyword>
<comment type="caution">
    <text evidence="11">The sequence shown here is derived from an EMBL/GenBank/DDBJ whole genome shotgun (WGS) entry which is preliminary data.</text>
</comment>
<dbReference type="OrthoDB" id="9890439at2759"/>
<feature type="signal peptide" evidence="9">
    <location>
        <begin position="1"/>
        <end position="19"/>
    </location>
</feature>
<dbReference type="InterPro" id="IPR013783">
    <property type="entry name" value="Ig-like_fold"/>
</dbReference>
<dbReference type="GO" id="GO:0004896">
    <property type="term" value="F:cytokine receptor activity"/>
    <property type="evidence" value="ECO:0007669"/>
    <property type="project" value="InterPro"/>
</dbReference>
<dbReference type="InterPro" id="IPR036116">
    <property type="entry name" value="FN3_sf"/>
</dbReference>
<evidence type="ECO:0000313" key="11">
    <source>
        <dbReference type="EMBL" id="KAG8436083.1"/>
    </source>
</evidence>
<dbReference type="SUPFAM" id="SSF49265">
    <property type="entry name" value="Fibronectin type III"/>
    <property type="match status" value="2"/>
</dbReference>
<dbReference type="PANTHER" id="PTHR23037">
    <property type="entry name" value="CYTOKINE RECEPTOR"/>
    <property type="match status" value="1"/>
</dbReference>
<evidence type="ECO:0000256" key="4">
    <source>
        <dbReference type="ARBA" id="ARBA00022989"/>
    </source>
</evidence>
<comment type="subcellular location">
    <subcellularLocation>
        <location evidence="1">Membrane</location>
        <topology evidence="1">Single-pass type I membrane protein</topology>
    </subcellularLocation>
</comment>
<keyword evidence="6" id="KW-0675">Receptor</keyword>
<keyword evidence="3 9" id="KW-0732">Signal</keyword>
<gene>
    <name evidence="11" type="ORF">GDO86_007258</name>
</gene>